<comment type="caution">
    <text evidence="2">The sequence shown here is derived from an EMBL/GenBank/DDBJ whole genome shotgun (WGS) entry which is preliminary data.</text>
</comment>
<name>L7F557_STRT8</name>
<evidence type="ECO:0000313" key="3">
    <source>
        <dbReference type="Proteomes" id="UP000010931"/>
    </source>
</evidence>
<feature type="region of interest" description="Disordered" evidence="1">
    <location>
        <begin position="1"/>
        <end position="26"/>
    </location>
</feature>
<dbReference type="Proteomes" id="UP000010931">
    <property type="component" value="Unassembled WGS sequence"/>
</dbReference>
<dbReference type="STRING" id="85558.T45_07826"/>
<evidence type="ECO:0000313" key="2">
    <source>
        <dbReference type="EMBL" id="ELP66259.1"/>
    </source>
</evidence>
<keyword evidence="3" id="KW-1185">Reference proteome</keyword>
<organism evidence="2 3">
    <name type="scientific">Streptomyces turgidiscabies (strain Car8)</name>
    <dbReference type="NCBI Taxonomy" id="698760"/>
    <lineage>
        <taxon>Bacteria</taxon>
        <taxon>Bacillati</taxon>
        <taxon>Actinomycetota</taxon>
        <taxon>Actinomycetes</taxon>
        <taxon>Kitasatosporales</taxon>
        <taxon>Streptomycetaceae</taxon>
        <taxon>Streptomyces</taxon>
    </lineage>
</organism>
<reference evidence="2 3" key="1">
    <citation type="journal article" date="2011" name="Plasmid">
        <title>Streptomyces turgidiscabies Car8 contains a modular pathogenicity island that shares virulence genes with other actinobacterial plant pathogens.</title>
        <authorList>
            <person name="Huguet-Tapia J.C."/>
            <person name="Badger J.H."/>
            <person name="Loria R."/>
            <person name="Pettis G.S."/>
        </authorList>
    </citation>
    <scope>NUCLEOTIDE SEQUENCE [LARGE SCALE GENOMIC DNA]</scope>
    <source>
        <strain evidence="2 3">Car8</strain>
    </source>
</reference>
<accession>L7F557</accession>
<protein>
    <submittedName>
        <fullName evidence="2">Uncharacterized protein</fullName>
    </submittedName>
</protein>
<sequence>MQSPSALAGCVRHPNVERRPMPDNDRRQEDISVLDQALELYSSASVLTLLRAALESPGCARFHEHLLLIFARSLAAPARDGRAATVRDLPVLLHAALQAARRGITTHRFPNSPADAVRFTLKGRRYLVHPGDLDHPLPVLRSLRDTADAVDNHLIQVRGFGIDDVLELALRHTDHTVACLAAAWPPADEAEPMRGQITCEVSGAEITAAAGLGIDHLTTAAADDPERTTAALAYLTRNLNELPLLYDPGLPLLGPTLLISDGERTVPVPASTALEAVTAAAADLLDAHPAPPEALMQLRRRAATRVAGLLGLDHAPAEPEEVCRISSLSHRLEIAIVATLGDDLAVLVEKARTELSSAPAGTGRLVIYAGPRFLGREVITDTLYVHVEELTEIFSAAGGDLTKVALWVLELTEHPGCDAVAYYDVLDAWTAWSMKAALLPPGPAGEGGVVVEPCGWDVSWERAALWARTDDLLAATGLPPAIDWADCRLAAASEGDGQWADLRQRLNEGIVKACISTHPPLVIVATLDCDERALLDEASLAGLADGIRGTLAADASLTQHSTLPDRRPVLLHLTETLQPHRPAADLAPEVPDDALALQIGLDEEAARIDLVLDPLFLARFTEDGHRVLGLVLNHTIGRLRTAHGAKNGLNQADFSNAWDAAVPILTWYAGDPYAPPPAPHHYLPSSTPHVRVRALRVAADAVRAAGLPAGTFTGREAVGREGHASQLLTALEDGLTGQLRAHRPDLVPALVRHLNAALATRTEGRRESLTGLVHAGGKPWQEEAERRESDGAATTTALQLLIQQALITPPAGDKPTDLIALAELTALAELLLRTALVAIPASRGLHPATLTVHPSGVFTLDGATTTSGADSPEHLGLDIAAYRNAQEQAWFARARQSHPQPLAPEELFTARRGGRTPIAFTRLNPPPGSTLAQADRDLTACWGCGLDGLAAVLATAADWPTRPDGTAFTSRQDLAREAAAWSQLPETQTRAAVDQLVLDPANAAGSLDHAYAEVERRIRPTTHPLIAHDDGIIIAPWLVHTSQQLYAAGLADGRLPRPDAPAKVTGLLERHRQQQNNQLETDLAQAAARAGLPHLSRLDRGPAAAADIPGLPGEVDLLVADPRGRLWVIEAKNPQRAVGIHKVAQNLGRFTGYRKKLLAKAEVIRAHAAAAARACGVQTARDWTVTPLFVTRNIDPAAFTTDPQIAFTTIDHLAALLADGTEPKAGWNQSPARH</sequence>
<evidence type="ECO:0000256" key="1">
    <source>
        <dbReference type="SAM" id="MobiDB-lite"/>
    </source>
</evidence>
<feature type="compositionally biased region" description="Basic and acidic residues" evidence="1">
    <location>
        <begin position="14"/>
        <end position="26"/>
    </location>
</feature>
<proteinExistence type="predicted"/>
<gene>
    <name evidence="2" type="ORF">STRTUCAR8_01557</name>
</gene>
<dbReference type="EMBL" id="AEJB01000361">
    <property type="protein sequence ID" value="ELP66259.1"/>
    <property type="molecule type" value="Genomic_DNA"/>
</dbReference>
<dbReference type="AlphaFoldDB" id="L7F557"/>
<dbReference type="PATRIC" id="fig|698760.3.peg.5095"/>